<feature type="region of interest" description="Disordered" evidence="1">
    <location>
        <begin position="324"/>
        <end position="350"/>
    </location>
</feature>
<feature type="region of interest" description="Disordered" evidence="1">
    <location>
        <begin position="700"/>
        <end position="735"/>
    </location>
</feature>
<evidence type="ECO:0000313" key="4">
    <source>
        <dbReference type="EnsemblMetazoa" id="AAEL012945-PC"/>
    </source>
</evidence>
<protein>
    <submittedName>
        <fullName evidence="4">Uncharacterized protein</fullName>
    </submittedName>
</protein>
<feature type="signal peptide" evidence="3">
    <location>
        <begin position="1"/>
        <end position="20"/>
    </location>
</feature>
<keyword evidence="2" id="KW-0472">Membrane</keyword>
<reference evidence="4 5" key="1">
    <citation type="submission" date="2017-06" db="EMBL/GenBank/DDBJ databases">
        <title>Aedes aegypti genome working group (AGWG) sequencing and assembly.</title>
        <authorList>
            <consortium name="Aedes aegypti Genome Working Group (AGWG)"/>
            <person name="Matthews B.J."/>
        </authorList>
    </citation>
    <scope>NUCLEOTIDE SEQUENCE [LARGE SCALE GENOMIC DNA]</scope>
    <source>
        <strain evidence="4 5">LVP_AGWG</strain>
    </source>
</reference>
<dbReference type="KEGG" id="aag:5577032"/>
<evidence type="ECO:0000256" key="1">
    <source>
        <dbReference type="SAM" id="MobiDB-lite"/>
    </source>
</evidence>
<dbReference type="Proteomes" id="UP000008820">
    <property type="component" value="Chromosome 3"/>
</dbReference>
<name>A0A903UTQ6_AEDAE</name>
<dbReference type="OMA" id="IMHELIR"/>
<evidence type="ECO:0000313" key="5">
    <source>
        <dbReference type="Proteomes" id="UP000008820"/>
    </source>
</evidence>
<proteinExistence type="predicted"/>
<feature type="region of interest" description="Disordered" evidence="1">
    <location>
        <begin position="845"/>
        <end position="899"/>
    </location>
</feature>
<keyword evidence="5" id="KW-1185">Reference proteome</keyword>
<reference evidence="4" key="2">
    <citation type="submission" date="2022-10" db="UniProtKB">
        <authorList>
            <consortium name="EnsemblMetazoa"/>
        </authorList>
    </citation>
    <scope>IDENTIFICATION</scope>
    <source>
        <strain evidence="4">LVP_AGWG</strain>
    </source>
</reference>
<dbReference type="AlphaFoldDB" id="A0A903UTQ6"/>
<keyword evidence="2" id="KW-1133">Transmembrane helix</keyword>
<keyword evidence="2" id="KW-0812">Transmembrane</keyword>
<organism evidence="4 5">
    <name type="scientific">Aedes aegypti</name>
    <name type="common">Yellowfever mosquito</name>
    <name type="synonym">Culex aegypti</name>
    <dbReference type="NCBI Taxonomy" id="7159"/>
    <lineage>
        <taxon>Eukaryota</taxon>
        <taxon>Metazoa</taxon>
        <taxon>Ecdysozoa</taxon>
        <taxon>Arthropoda</taxon>
        <taxon>Hexapoda</taxon>
        <taxon>Insecta</taxon>
        <taxon>Pterygota</taxon>
        <taxon>Neoptera</taxon>
        <taxon>Endopterygota</taxon>
        <taxon>Diptera</taxon>
        <taxon>Nematocera</taxon>
        <taxon>Culicoidea</taxon>
        <taxon>Culicidae</taxon>
        <taxon>Culicinae</taxon>
        <taxon>Aedini</taxon>
        <taxon>Aedes</taxon>
        <taxon>Stegomyia</taxon>
    </lineage>
</organism>
<feature type="transmembrane region" description="Helical" evidence="2">
    <location>
        <begin position="36"/>
        <end position="54"/>
    </location>
</feature>
<evidence type="ECO:0000256" key="2">
    <source>
        <dbReference type="SAM" id="Phobius"/>
    </source>
</evidence>
<gene>
    <name evidence="4" type="primary">5577032</name>
</gene>
<dbReference type="EnsemblMetazoa" id="AAEL012945-RC">
    <property type="protein sequence ID" value="AAEL012945-PC"/>
    <property type="gene ID" value="AAEL012945"/>
</dbReference>
<feature type="chain" id="PRO_5037793143" evidence="3">
    <location>
        <begin position="21"/>
        <end position="1095"/>
    </location>
</feature>
<feature type="compositionally biased region" description="Polar residues" evidence="1">
    <location>
        <begin position="855"/>
        <end position="871"/>
    </location>
</feature>
<accession>A0A903UTQ6</accession>
<sequence length="1095" mass="120300">MNSLLLQISSFTIFFGHSDAIPVPNRPFGERNVALFGVLTCIGIGAVIGMCVFCKKKKGQFKKFENDGNIEEVKNTEYPILKSLSSLDAKKSGAIIPSSPTNLSTDNLLDQTVQYQNESVSSHELDGIENYHLLQYQKETYAAKTQSVRHVGKESTPSEGHNDMPKVVLHGDDNEDSNSNMLLSTSKESLSSISPLPGTKTSYSMEQETASLKNSVGFGDDKPLIDRCSTDLETGAMEDEDDSGPMNISVQPPTRLDDVTISISERGASYYEEATSAATTGTTKDCGIQEDVTPMDSLEDNSSVHETNSIEEALRALDIAIDGEDESDDSDDESNFVDYPEDVMGKGSGQRNDVEVRNEIFDGKNSSSDSGMDEIEISEKVTTPDMIMHELIRDEATKLVDEILLLCQSRIEEIKECEEKEQLEAALPLPDDDFNDFNSGVVLECSTPFVARKAFEAMKDGLPMAKQALFCDVNEQTYVMADGVEGQLGDSTSSDAKQHPEECGNTFTTFNMPNVTNVDVDDDDHDDLVQIYPVNETVTIPQINTTHTLLNPSDTFVREPGDGTLPEIMVDPMQTIDDAASDKPTATPMNTPIELGCPTTADWDRWLSASASTCEAAGGGLNLQGQHEEDYFSSQTYDEGWFLHAQPGCSSGSVGTYGNDCGGDGNETYEVQENDDNLDSTYDLLRKQLAEMLPHAQGAKEAAECFEENDTSPNHYGIQYGDLDEASNAPSTSSAKDNEMIINYKRTLSPIMEESEDESFYNKTSYYKEASNYVESTSTGCMESLTAMGVHKTLMASNDTLFNFEDVLDEILSPRVPSQSHTPTNRDREIPDYFLRSPRHELLSEATSTTATTMECGSSSLGSEANRQQPKSLEFAPQLPRDSSLSSPGDPTRIDFSQDSTFTLDEKTCISLSRPTNEEDERISEISEPILVSSSSGLIKQQQDDNNSLMDEEIASIEDDSFNEILEKEKPLENEQYNHFLDLHSTAAESVLPGLEPPEPDENFDPASSVLVAGSTGQKEAVLLQNKLNLENTYHNRGIDEQVVVIESIDRFLLKSRNVSLPEDKSTNPLVNGHISSGKLSSRSDGKNICINYDN</sequence>
<feature type="compositionally biased region" description="Polar residues" evidence="1">
    <location>
        <begin position="881"/>
        <end position="899"/>
    </location>
</feature>
<keyword evidence="3" id="KW-0732">Signal</keyword>
<evidence type="ECO:0000256" key="3">
    <source>
        <dbReference type="SAM" id="SignalP"/>
    </source>
</evidence>
<dbReference type="OrthoDB" id="7992038at2759"/>
<feature type="compositionally biased region" description="Acidic residues" evidence="1">
    <location>
        <begin position="324"/>
        <end position="341"/>
    </location>
</feature>